<organism evidence="2 3">
    <name type="scientific">Rubritalea halochordaticola</name>
    <dbReference type="NCBI Taxonomy" id="714537"/>
    <lineage>
        <taxon>Bacteria</taxon>
        <taxon>Pseudomonadati</taxon>
        <taxon>Verrucomicrobiota</taxon>
        <taxon>Verrucomicrobiia</taxon>
        <taxon>Verrucomicrobiales</taxon>
        <taxon>Rubritaleaceae</taxon>
        <taxon>Rubritalea</taxon>
    </lineage>
</organism>
<feature type="chain" id="PRO_5046890170" description="Membrane or secreted protein" evidence="1">
    <location>
        <begin position="20"/>
        <end position="61"/>
    </location>
</feature>
<feature type="signal peptide" evidence="1">
    <location>
        <begin position="1"/>
        <end position="19"/>
    </location>
</feature>
<sequence>MIPSFLKLTLLLLVGFLSACVNHSQGSSKLEGGNGLKPNQNLQFMEPIEGFPLPPASAWTK</sequence>
<reference evidence="2 3" key="1">
    <citation type="submission" date="2024-02" db="EMBL/GenBank/DDBJ databases">
        <title>Rubritalea halochordaticola NBRC 107102.</title>
        <authorList>
            <person name="Ichikawa N."/>
            <person name="Katano-Makiyama Y."/>
            <person name="Hidaka K."/>
        </authorList>
    </citation>
    <scope>NUCLEOTIDE SEQUENCE [LARGE SCALE GENOMIC DNA]</scope>
    <source>
        <strain evidence="2 3">NBRC 107102</strain>
    </source>
</reference>
<evidence type="ECO:0008006" key="4">
    <source>
        <dbReference type="Google" id="ProtNLM"/>
    </source>
</evidence>
<evidence type="ECO:0000313" key="2">
    <source>
        <dbReference type="EMBL" id="GAA5496346.1"/>
    </source>
</evidence>
<gene>
    <name evidence="2" type="ORF">Rhal01_02529</name>
</gene>
<keyword evidence="3" id="KW-1185">Reference proteome</keyword>
<protein>
    <recommendedName>
        <fullName evidence="4">Membrane or secreted protein</fullName>
    </recommendedName>
</protein>
<dbReference type="EMBL" id="BAABRL010000008">
    <property type="protein sequence ID" value="GAA5496346.1"/>
    <property type="molecule type" value="Genomic_DNA"/>
</dbReference>
<proteinExistence type="predicted"/>
<evidence type="ECO:0000313" key="3">
    <source>
        <dbReference type="Proteomes" id="UP001424741"/>
    </source>
</evidence>
<keyword evidence="1" id="KW-0732">Signal</keyword>
<dbReference type="Proteomes" id="UP001424741">
    <property type="component" value="Unassembled WGS sequence"/>
</dbReference>
<accession>A0ABP9V0Y0</accession>
<dbReference type="PROSITE" id="PS51257">
    <property type="entry name" value="PROKAR_LIPOPROTEIN"/>
    <property type="match status" value="1"/>
</dbReference>
<name>A0ABP9V0Y0_9BACT</name>
<comment type="caution">
    <text evidence="2">The sequence shown here is derived from an EMBL/GenBank/DDBJ whole genome shotgun (WGS) entry which is preliminary data.</text>
</comment>
<evidence type="ECO:0000256" key="1">
    <source>
        <dbReference type="SAM" id="SignalP"/>
    </source>
</evidence>